<dbReference type="Proteomes" id="UP000789739">
    <property type="component" value="Unassembled WGS sequence"/>
</dbReference>
<evidence type="ECO:0000313" key="5">
    <source>
        <dbReference type="Proteomes" id="UP000789739"/>
    </source>
</evidence>
<sequence>MSENTNNSSPRLRSSSPVTPPDSRKPRQRWTEEETNDLTNGCYEHGVGAWRAILNDPKYSFNNRTTVDLKDRFRTLFPEEYIRLYDAKKTTIPKKYQGRTLPLPSTPFEKVQGRRVRRPFRPDEDVALKRGVEHYGVAWAKIMKDRELGLSHRKSTDLRDRYRNAFPEEYERLGYSPKQKKSYTMSYASRDSPSHDSQGVHQRPTAMNWSPGGQSVIYSHPIESSNFDEVMSTSDRDSDIGITQTSRGSWSQEVEGIQPTYVKTRSHRMVSRTSRSLR</sequence>
<dbReference type="InterPro" id="IPR009057">
    <property type="entry name" value="Homeodomain-like_sf"/>
</dbReference>
<keyword evidence="5" id="KW-1185">Reference proteome</keyword>
<proteinExistence type="predicted"/>
<accession>A0A9N9B3F6</accession>
<dbReference type="PROSITE" id="PS50090">
    <property type="entry name" value="MYB_LIKE"/>
    <property type="match status" value="1"/>
</dbReference>
<organism evidence="4 5">
    <name type="scientific">Paraglomus brasilianum</name>
    <dbReference type="NCBI Taxonomy" id="144538"/>
    <lineage>
        <taxon>Eukaryota</taxon>
        <taxon>Fungi</taxon>
        <taxon>Fungi incertae sedis</taxon>
        <taxon>Mucoromycota</taxon>
        <taxon>Glomeromycotina</taxon>
        <taxon>Glomeromycetes</taxon>
        <taxon>Paraglomerales</taxon>
        <taxon>Paraglomeraceae</taxon>
        <taxon>Paraglomus</taxon>
    </lineage>
</organism>
<dbReference type="SMART" id="SM00717">
    <property type="entry name" value="SANT"/>
    <property type="match status" value="2"/>
</dbReference>
<dbReference type="OrthoDB" id="608866at2759"/>
<dbReference type="InterPro" id="IPR001005">
    <property type="entry name" value="SANT/Myb"/>
</dbReference>
<gene>
    <name evidence="4" type="ORF">PBRASI_LOCUS5042</name>
</gene>
<name>A0A9N9B3F6_9GLOM</name>
<dbReference type="SUPFAM" id="SSF46689">
    <property type="entry name" value="Homeodomain-like"/>
    <property type="match status" value="2"/>
</dbReference>
<dbReference type="InterPro" id="IPR052450">
    <property type="entry name" value="TRBD-Containing_Protein"/>
</dbReference>
<dbReference type="Pfam" id="PF13921">
    <property type="entry name" value="Myb_DNA-bind_6"/>
    <property type="match status" value="1"/>
</dbReference>
<feature type="compositionally biased region" description="Basic and acidic residues" evidence="2">
    <location>
        <begin position="22"/>
        <end position="32"/>
    </location>
</feature>
<dbReference type="Gene3D" id="1.10.246.220">
    <property type="match status" value="1"/>
</dbReference>
<evidence type="ECO:0000313" key="4">
    <source>
        <dbReference type="EMBL" id="CAG8550111.1"/>
    </source>
</evidence>
<dbReference type="AlphaFoldDB" id="A0A9N9B3F6"/>
<dbReference type="PANTHER" id="PTHR46734:SF1">
    <property type="entry name" value="TELOMERIC REPEAT-BINDING FACTOR 1"/>
    <property type="match status" value="1"/>
</dbReference>
<dbReference type="Gene3D" id="1.10.10.60">
    <property type="entry name" value="Homeodomain-like"/>
    <property type="match status" value="1"/>
</dbReference>
<evidence type="ECO:0000259" key="3">
    <source>
        <dbReference type="PROSITE" id="PS50090"/>
    </source>
</evidence>
<feature type="region of interest" description="Disordered" evidence="2">
    <location>
        <begin position="230"/>
        <end position="278"/>
    </location>
</feature>
<feature type="region of interest" description="Disordered" evidence="2">
    <location>
        <begin position="1"/>
        <end position="40"/>
    </location>
</feature>
<keyword evidence="1" id="KW-0539">Nucleus</keyword>
<reference evidence="4" key="1">
    <citation type="submission" date="2021-06" db="EMBL/GenBank/DDBJ databases">
        <authorList>
            <person name="Kallberg Y."/>
            <person name="Tangrot J."/>
            <person name="Rosling A."/>
        </authorList>
    </citation>
    <scope>NUCLEOTIDE SEQUENCE</scope>
    <source>
        <strain evidence="4">BR232B</strain>
    </source>
</reference>
<dbReference type="CDD" id="cd11660">
    <property type="entry name" value="SANT_TRF"/>
    <property type="match status" value="2"/>
</dbReference>
<feature type="compositionally biased region" description="Polar residues" evidence="2">
    <location>
        <begin position="182"/>
        <end position="213"/>
    </location>
</feature>
<evidence type="ECO:0000256" key="2">
    <source>
        <dbReference type="SAM" id="MobiDB-lite"/>
    </source>
</evidence>
<feature type="region of interest" description="Disordered" evidence="2">
    <location>
        <begin position="181"/>
        <end position="213"/>
    </location>
</feature>
<dbReference type="PANTHER" id="PTHR46734">
    <property type="entry name" value="TELOMERIC REPEAT-BINDING FACTOR 1 TERF1"/>
    <property type="match status" value="1"/>
</dbReference>
<feature type="compositionally biased region" description="Low complexity" evidence="2">
    <location>
        <begin position="1"/>
        <end position="17"/>
    </location>
</feature>
<comment type="caution">
    <text evidence="4">The sequence shown here is derived from an EMBL/GenBank/DDBJ whole genome shotgun (WGS) entry which is preliminary data.</text>
</comment>
<feature type="compositionally biased region" description="Polar residues" evidence="2">
    <location>
        <begin position="241"/>
        <end position="252"/>
    </location>
</feature>
<dbReference type="Pfam" id="PF00249">
    <property type="entry name" value="Myb_DNA-binding"/>
    <property type="match status" value="1"/>
</dbReference>
<evidence type="ECO:0000256" key="1">
    <source>
        <dbReference type="ARBA" id="ARBA00023242"/>
    </source>
</evidence>
<protein>
    <submittedName>
        <fullName evidence="4">10837_t:CDS:1</fullName>
    </submittedName>
</protein>
<feature type="compositionally biased region" description="Basic residues" evidence="2">
    <location>
        <begin position="264"/>
        <end position="278"/>
    </location>
</feature>
<dbReference type="EMBL" id="CAJVPI010000560">
    <property type="protein sequence ID" value="CAG8550111.1"/>
    <property type="molecule type" value="Genomic_DNA"/>
</dbReference>
<feature type="domain" description="Myb-like" evidence="3">
    <location>
        <begin position="22"/>
        <end position="77"/>
    </location>
</feature>